<dbReference type="AlphaFoldDB" id="A0A6A6X5Q4"/>
<dbReference type="EMBL" id="MU002017">
    <property type="protein sequence ID" value="KAF2791483.1"/>
    <property type="molecule type" value="Genomic_DNA"/>
</dbReference>
<evidence type="ECO:0000313" key="2">
    <source>
        <dbReference type="EMBL" id="KAF2791483.1"/>
    </source>
</evidence>
<keyword evidence="3" id="KW-1185">Reference proteome</keyword>
<reference evidence="2" key="1">
    <citation type="journal article" date="2020" name="Stud. Mycol.">
        <title>101 Dothideomycetes genomes: a test case for predicting lifestyles and emergence of pathogens.</title>
        <authorList>
            <person name="Haridas S."/>
            <person name="Albert R."/>
            <person name="Binder M."/>
            <person name="Bloem J."/>
            <person name="Labutti K."/>
            <person name="Salamov A."/>
            <person name="Andreopoulos B."/>
            <person name="Baker S."/>
            <person name="Barry K."/>
            <person name="Bills G."/>
            <person name="Bluhm B."/>
            <person name="Cannon C."/>
            <person name="Castanera R."/>
            <person name="Culley D."/>
            <person name="Daum C."/>
            <person name="Ezra D."/>
            <person name="Gonzalez J."/>
            <person name="Henrissat B."/>
            <person name="Kuo A."/>
            <person name="Liang C."/>
            <person name="Lipzen A."/>
            <person name="Lutzoni F."/>
            <person name="Magnuson J."/>
            <person name="Mondo S."/>
            <person name="Nolan M."/>
            <person name="Ohm R."/>
            <person name="Pangilinan J."/>
            <person name="Park H.-J."/>
            <person name="Ramirez L."/>
            <person name="Alfaro M."/>
            <person name="Sun H."/>
            <person name="Tritt A."/>
            <person name="Yoshinaga Y."/>
            <person name="Zwiers L.-H."/>
            <person name="Turgeon B."/>
            <person name="Goodwin S."/>
            <person name="Spatafora J."/>
            <person name="Crous P."/>
            <person name="Grigoriev I."/>
        </authorList>
    </citation>
    <scope>NUCLEOTIDE SEQUENCE</scope>
    <source>
        <strain evidence="2">CBS 109.77</strain>
    </source>
</reference>
<organism evidence="2 3">
    <name type="scientific">Melanomma pulvis-pyrius CBS 109.77</name>
    <dbReference type="NCBI Taxonomy" id="1314802"/>
    <lineage>
        <taxon>Eukaryota</taxon>
        <taxon>Fungi</taxon>
        <taxon>Dikarya</taxon>
        <taxon>Ascomycota</taxon>
        <taxon>Pezizomycotina</taxon>
        <taxon>Dothideomycetes</taxon>
        <taxon>Pleosporomycetidae</taxon>
        <taxon>Pleosporales</taxon>
        <taxon>Melanommataceae</taxon>
        <taxon>Melanomma</taxon>
    </lineage>
</organism>
<feature type="compositionally biased region" description="Polar residues" evidence="1">
    <location>
        <begin position="287"/>
        <end position="297"/>
    </location>
</feature>
<evidence type="ECO:0000256" key="1">
    <source>
        <dbReference type="SAM" id="MobiDB-lite"/>
    </source>
</evidence>
<feature type="compositionally biased region" description="Polar residues" evidence="1">
    <location>
        <begin position="9"/>
        <end position="28"/>
    </location>
</feature>
<feature type="region of interest" description="Disordered" evidence="1">
    <location>
        <begin position="1"/>
        <end position="46"/>
    </location>
</feature>
<evidence type="ECO:0000313" key="3">
    <source>
        <dbReference type="Proteomes" id="UP000799757"/>
    </source>
</evidence>
<accession>A0A6A6X5Q4</accession>
<name>A0A6A6X5Q4_9PLEO</name>
<dbReference type="OrthoDB" id="3793790at2759"/>
<gene>
    <name evidence="2" type="ORF">K505DRAFT_363792</name>
</gene>
<feature type="region of interest" description="Disordered" evidence="1">
    <location>
        <begin position="127"/>
        <end position="152"/>
    </location>
</feature>
<feature type="compositionally biased region" description="Polar residues" evidence="1">
    <location>
        <begin position="232"/>
        <end position="245"/>
    </location>
</feature>
<feature type="compositionally biased region" description="Basic residues" evidence="1">
    <location>
        <begin position="271"/>
        <end position="281"/>
    </location>
</feature>
<sequence length="465" mass="51573">MDSSESRGRQTTILNDAQALSLSTSTQKKAPRARNPPESATTKAAGPMRVEYYEQNGLKINLYEKVSKKRRAGARQVSTLVNKHGKDLLDIIQDYAGPSKRQEMATKLRKEQAEWISEVETLALGPPLETKRGKKATAQSAGQDLGGGDQENKNQAITTTIVNKPQPTANGYGVYMQPRQSSQEEHSTTRLPQGVLKNGATNPTGFAKGPILPATQRVPISLTTAIAEQASGSNINKASTISASSAIHKKTKKRPRDIDEHPDEESTQISRRLKKAKKSHREKMPDQNFTRSGMTSIQERERVSISPILESTEIPSCAPAKVNRASDKRHPLLDILNLDPSSASTSTTVCSLNDRKETAIITAVSEACVLQTFIPWVQPKPQERMVPFLKPGKHGWDYENHRWGFERDEDLHTGHGHQVEPADEARKNADPSFAREFRQKYPGVLGNQWPCGCQMPWNDEDSEEE</sequence>
<feature type="region of interest" description="Disordered" evidence="1">
    <location>
        <begin position="232"/>
        <end position="298"/>
    </location>
</feature>
<protein>
    <submittedName>
        <fullName evidence="2">Uncharacterized protein</fullName>
    </submittedName>
</protein>
<dbReference type="Proteomes" id="UP000799757">
    <property type="component" value="Unassembled WGS sequence"/>
</dbReference>
<proteinExistence type="predicted"/>